<keyword evidence="10" id="KW-1185">Reference proteome</keyword>
<feature type="transmembrane region" description="Helical" evidence="7">
    <location>
        <begin position="187"/>
        <end position="209"/>
    </location>
</feature>
<keyword evidence="4 7" id="KW-0812">Transmembrane</keyword>
<dbReference type="Gene3D" id="1.20.1740.10">
    <property type="entry name" value="Amino acid/polyamine transporter I"/>
    <property type="match status" value="1"/>
</dbReference>
<evidence type="ECO:0000313" key="10">
    <source>
        <dbReference type="Proteomes" id="UP000324705"/>
    </source>
</evidence>
<dbReference type="Pfam" id="PF13520">
    <property type="entry name" value="AA_permease_2"/>
    <property type="match status" value="1"/>
</dbReference>
<feature type="transmembrane region" description="Helical" evidence="7">
    <location>
        <begin position="163"/>
        <end position="181"/>
    </location>
</feature>
<evidence type="ECO:0000256" key="7">
    <source>
        <dbReference type="SAM" id="Phobius"/>
    </source>
</evidence>
<reference evidence="9 10" key="1">
    <citation type="submission" date="2017-09" db="EMBL/GenBank/DDBJ databases">
        <authorList>
            <consortium name="International Durum Wheat Genome Sequencing Consortium (IDWGSC)"/>
            <person name="Milanesi L."/>
        </authorList>
    </citation>
    <scope>NUCLEOTIDE SEQUENCE [LARGE SCALE GENOMIC DNA]</scope>
    <source>
        <strain evidence="10">cv. Svevo</strain>
    </source>
</reference>
<gene>
    <name evidence="9" type="ORF">TRITD_5Bv1G008070</name>
</gene>
<feature type="domain" description="Cationic amino acid transporter C-terminal" evidence="8">
    <location>
        <begin position="376"/>
        <end position="426"/>
    </location>
</feature>
<evidence type="ECO:0000256" key="3">
    <source>
        <dbReference type="ARBA" id="ARBA00022448"/>
    </source>
</evidence>
<proteinExistence type="inferred from homology"/>
<dbReference type="PANTHER" id="PTHR43243:SF4">
    <property type="entry name" value="CATIONIC AMINO ACID TRANSPORTER 4"/>
    <property type="match status" value="1"/>
</dbReference>
<name>A0A9R0WYH6_TRITD</name>
<feature type="transmembrane region" description="Helical" evidence="7">
    <location>
        <begin position="403"/>
        <end position="421"/>
    </location>
</feature>
<evidence type="ECO:0000256" key="1">
    <source>
        <dbReference type="ARBA" id="ARBA00004141"/>
    </source>
</evidence>
<dbReference type="Pfam" id="PF13906">
    <property type="entry name" value="AA_permease_C"/>
    <property type="match status" value="1"/>
</dbReference>
<feature type="transmembrane region" description="Helical" evidence="7">
    <location>
        <begin position="286"/>
        <end position="305"/>
    </location>
</feature>
<organism evidence="9 10">
    <name type="scientific">Triticum turgidum subsp. durum</name>
    <name type="common">Durum wheat</name>
    <name type="synonym">Triticum durum</name>
    <dbReference type="NCBI Taxonomy" id="4567"/>
    <lineage>
        <taxon>Eukaryota</taxon>
        <taxon>Viridiplantae</taxon>
        <taxon>Streptophyta</taxon>
        <taxon>Embryophyta</taxon>
        <taxon>Tracheophyta</taxon>
        <taxon>Spermatophyta</taxon>
        <taxon>Magnoliopsida</taxon>
        <taxon>Liliopsida</taxon>
        <taxon>Poales</taxon>
        <taxon>Poaceae</taxon>
        <taxon>BOP clade</taxon>
        <taxon>Pooideae</taxon>
        <taxon>Triticodae</taxon>
        <taxon>Triticeae</taxon>
        <taxon>Triticinae</taxon>
        <taxon>Triticum</taxon>
    </lineage>
</organism>
<dbReference type="GO" id="GO:0015171">
    <property type="term" value="F:amino acid transmembrane transporter activity"/>
    <property type="evidence" value="ECO:0007669"/>
    <property type="project" value="TreeGrafter"/>
</dbReference>
<feature type="transmembrane region" description="Helical" evidence="7">
    <location>
        <begin position="311"/>
        <end position="335"/>
    </location>
</feature>
<evidence type="ECO:0000259" key="8">
    <source>
        <dbReference type="Pfam" id="PF13906"/>
    </source>
</evidence>
<keyword evidence="3" id="KW-0813">Transport</keyword>
<dbReference type="InterPro" id="IPR029485">
    <property type="entry name" value="CAT_C"/>
</dbReference>
<evidence type="ECO:0000256" key="6">
    <source>
        <dbReference type="ARBA" id="ARBA00023136"/>
    </source>
</evidence>
<feature type="transmembrane region" description="Helical" evidence="7">
    <location>
        <begin position="374"/>
        <end position="397"/>
    </location>
</feature>
<protein>
    <recommendedName>
        <fullName evidence="8">Cationic amino acid transporter C-terminal domain-containing protein</fullName>
    </recommendedName>
</protein>
<dbReference type="Gramene" id="TRITD5Bv1G008070.1">
    <property type="protein sequence ID" value="TRITD5Bv1G008070.1"/>
    <property type="gene ID" value="TRITD5Bv1G008070"/>
</dbReference>
<feature type="transmembrane region" description="Helical" evidence="7">
    <location>
        <begin position="69"/>
        <end position="93"/>
    </location>
</feature>
<feature type="transmembrane region" description="Helical" evidence="7">
    <location>
        <begin position="26"/>
        <end position="48"/>
    </location>
</feature>
<evidence type="ECO:0000256" key="2">
    <source>
        <dbReference type="ARBA" id="ARBA00008572"/>
    </source>
</evidence>
<sequence>MLFVIIAGSYIGFQTGWVGYKVSGGFLPYGVNGMLAGSATVFFAYIGFDSVASTAEEVRNPQRDLPLGIATSLTICCSLYMLVSVVIVGLVPYFAMDPDTPISSAFARHGMQWAMYLVTSGAVLALCSTLMGSLLPQPRILMAMARDGLLPSFFSDVSEKTQVPVKSTIITGICAASLAFFMDVSQLAGMVSVGTLLAFTIVAVSILILRYVPPDEVPLPSSLQTSFRLSQECDEEKVGSPLGDGNHEQGTSEIKDVIVVESISDPLIEKQLYANKLDELKRRKTAARSIAAVCVGVLILTASASVTFLPFLVMCLFCVFGGLLLLAGLGMLSWIDQDDGRHSFGHSGGTLASRHFHASLRNLMSQLLSAAPSAGFICPFVPLLPVMCILINTYLLINLGGGTWMRVGVWLVMGVFVYIFYGRTHSSLTDVVYVSLAQANEIYGSSSSSAFVA</sequence>
<dbReference type="EMBL" id="LT934120">
    <property type="protein sequence ID" value="VAI26748.1"/>
    <property type="molecule type" value="Genomic_DNA"/>
</dbReference>
<evidence type="ECO:0000313" key="9">
    <source>
        <dbReference type="EMBL" id="VAI26748.1"/>
    </source>
</evidence>
<accession>A0A9R0WYH6</accession>
<dbReference type="InterPro" id="IPR002293">
    <property type="entry name" value="AA/rel_permease1"/>
</dbReference>
<feature type="transmembrane region" description="Helical" evidence="7">
    <location>
        <begin position="113"/>
        <end position="135"/>
    </location>
</feature>
<comment type="similarity">
    <text evidence="2">Belongs to the amino acid-polyamine-organocation (APC) superfamily. Cationic amino acid transporter (CAT) (TC 2.A.3.3) family.</text>
</comment>
<keyword evidence="5 7" id="KW-1133">Transmembrane helix</keyword>
<dbReference type="PANTHER" id="PTHR43243">
    <property type="entry name" value="INNER MEMBRANE TRANSPORTER YGJI-RELATED"/>
    <property type="match status" value="1"/>
</dbReference>
<keyword evidence="6 7" id="KW-0472">Membrane</keyword>
<evidence type="ECO:0000256" key="4">
    <source>
        <dbReference type="ARBA" id="ARBA00022692"/>
    </source>
</evidence>
<dbReference type="Proteomes" id="UP000324705">
    <property type="component" value="Chromosome 5B"/>
</dbReference>
<evidence type="ECO:0000256" key="5">
    <source>
        <dbReference type="ARBA" id="ARBA00022989"/>
    </source>
</evidence>
<dbReference type="AlphaFoldDB" id="A0A9R0WYH6"/>
<comment type="subcellular location">
    <subcellularLocation>
        <location evidence="1">Membrane</location>
        <topology evidence="1">Multi-pass membrane protein</topology>
    </subcellularLocation>
</comment>
<dbReference type="GO" id="GO:0016020">
    <property type="term" value="C:membrane"/>
    <property type="evidence" value="ECO:0007669"/>
    <property type="project" value="UniProtKB-SubCell"/>
</dbReference>